<dbReference type="EMBL" id="JASSZA010000001">
    <property type="protein sequence ID" value="KAK2120924.1"/>
    <property type="molecule type" value="Genomic_DNA"/>
</dbReference>
<dbReference type="InterPro" id="IPR014756">
    <property type="entry name" value="Ig_E-set"/>
</dbReference>
<dbReference type="Gene3D" id="2.60.40.10">
    <property type="entry name" value="Immunoglobulins"/>
    <property type="match status" value="2"/>
</dbReference>
<dbReference type="InterPro" id="IPR017868">
    <property type="entry name" value="Filamin/ABP280_repeat-like"/>
</dbReference>
<evidence type="ECO:0000313" key="5">
    <source>
        <dbReference type="Proteomes" id="UP001266305"/>
    </source>
</evidence>
<feature type="repeat" description="Filamin" evidence="3">
    <location>
        <begin position="8"/>
        <end position="46"/>
    </location>
</feature>
<accession>A0ABQ9WJ15</accession>
<dbReference type="PANTHER" id="PTHR38537">
    <property type="entry name" value="JITTERBUG, ISOFORM N"/>
    <property type="match status" value="1"/>
</dbReference>
<dbReference type="InterPro" id="IPR001298">
    <property type="entry name" value="Filamin/ABP280_rpt"/>
</dbReference>
<dbReference type="SMART" id="SM00557">
    <property type="entry name" value="IG_FLMN"/>
    <property type="match status" value="1"/>
</dbReference>
<dbReference type="Pfam" id="PF00630">
    <property type="entry name" value="Filamin"/>
    <property type="match status" value="1"/>
</dbReference>
<keyword evidence="5" id="KW-1185">Reference proteome</keyword>
<reference evidence="4 5" key="1">
    <citation type="submission" date="2023-05" db="EMBL/GenBank/DDBJ databases">
        <title>B98-5 Cell Line De Novo Hybrid Assembly: An Optical Mapping Approach.</title>
        <authorList>
            <person name="Kananen K."/>
            <person name="Auerbach J.A."/>
            <person name="Kautto E."/>
            <person name="Blachly J.S."/>
        </authorList>
    </citation>
    <scope>NUCLEOTIDE SEQUENCE [LARGE SCALE GENOMIC DNA]</scope>
    <source>
        <strain evidence="4">B95-8</strain>
        <tissue evidence="4">Cell line</tissue>
    </source>
</reference>
<dbReference type="SUPFAM" id="SSF81296">
    <property type="entry name" value="E set domains"/>
    <property type="match status" value="1"/>
</dbReference>
<organism evidence="4 5">
    <name type="scientific">Saguinus oedipus</name>
    <name type="common">Cotton-top tamarin</name>
    <name type="synonym">Oedipomidas oedipus</name>
    <dbReference type="NCBI Taxonomy" id="9490"/>
    <lineage>
        <taxon>Eukaryota</taxon>
        <taxon>Metazoa</taxon>
        <taxon>Chordata</taxon>
        <taxon>Craniata</taxon>
        <taxon>Vertebrata</taxon>
        <taxon>Euteleostomi</taxon>
        <taxon>Mammalia</taxon>
        <taxon>Eutheria</taxon>
        <taxon>Euarchontoglires</taxon>
        <taxon>Primates</taxon>
        <taxon>Haplorrhini</taxon>
        <taxon>Platyrrhini</taxon>
        <taxon>Cebidae</taxon>
        <taxon>Callitrichinae</taxon>
        <taxon>Saguinus</taxon>
    </lineage>
</organism>
<evidence type="ECO:0000256" key="3">
    <source>
        <dbReference type="PROSITE-ProRule" id="PRU00087"/>
    </source>
</evidence>
<evidence type="ECO:0000256" key="2">
    <source>
        <dbReference type="ARBA" id="ARBA00022737"/>
    </source>
</evidence>
<dbReference type="InterPro" id="IPR013783">
    <property type="entry name" value="Ig-like_fold"/>
</dbReference>
<proteinExistence type="inferred from homology"/>
<comment type="similarity">
    <text evidence="1">Belongs to the filamin family.</text>
</comment>
<dbReference type="PROSITE" id="PS50194">
    <property type="entry name" value="FILAMIN_REPEAT"/>
    <property type="match status" value="2"/>
</dbReference>
<evidence type="ECO:0000256" key="1">
    <source>
        <dbReference type="ARBA" id="ARBA00009238"/>
    </source>
</evidence>
<dbReference type="PANTHER" id="PTHR38537:SF5">
    <property type="entry name" value="FILAMIN-A"/>
    <property type="match status" value="1"/>
</dbReference>
<gene>
    <name evidence="4" type="ORF">P7K49_002310</name>
</gene>
<feature type="repeat" description="Filamin" evidence="3">
    <location>
        <begin position="55"/>
        <end position="118"/>
    </location>
</feature>
<sequence length="118" mass="12733">MAAPQSSKYMPYEPGTYILNVTYGGHQVPATIPLTHPSDSPFKVPVHDVTDASKSFQVDTSKAGVALLQVKVQGPKGQVEPVDVMDNADGTQTINYVPSQEGPYSISVLYGDEEVPRR</sequence>
<dbReference type="InterPro" id="IPR044801">
    <property type="entry name" value="Filamin"/>
</dbReference>
<comment type="caution">
    <text evidence="4">The sequence shown here is derived from an EMBL/GenBank/DDBJ whole genome shotgun (WGS) entry which is preliminary data.</text>
</comment>
<dbReference type="Proteomes" id="UP001266305">
    <property type="component" value="Unassembled WGS sequence"/>
</dbReference>
<evidence type="ECO:0000313" key="4">
    <source>
        <dbReference type="EMBL" id="KAK2120924.1"/>
    </source>
</evidence>
<name>A0ABQ9WJ15_SAGOE</name>
<protein>
    <submittedName>
        <fullName evidence="4">Uncharacterized protein</fullName>
    </submittedName>
</protein>
<keyword evidence="2" id="KW-0677">Repeat</keyword>